<name>A0AAW2XTJ9_9LAMI</name>
<dbReference type="AlphaFoldDB" id="A0AAW2XTJ9"/>
<comment type="caution">
    <text evidence="2">The sequence shown here is derived from an EMBL/GenBank/DDBJ whole genome shotgun (WGS) entry which is preliminary data.</text>
</comment>
<organism evidence="2">
    <name type="scientific">Sesamum latifolium</name>
    <dbReference type="NCBI Taxonomy" id="2727402"/>
    <lineage>
        <taxon>Eukaryota</taxon>
        <taxon>Viridiplantae</taxon>
        <taxon>Streptophyta</taxon>
        <taxon>Embryophyta</taxon>
        <taxon>Tracheophyta</taxon>
        <taxon>Spermatophyta</taxon>
        <taxon>Magnoliopsida</taxon>
        <taxon>eudicotyledons</taxon>
        <taxon>Gunneridae</taxon>
        <taxon>Pentapetalae</taxon>
        <taxon>asterids</taxon>
        <taxon>lamiids</taxon>
        <taxon>Lamiales</taxon>
        <taxon>Pedaliaceae</taxon>
        <taxon>Sesamum</taxon>
    </lineage>
</organism>
<sequence>MEDDGSKGVHRRGVKRDEKLSRCVWSTMEEEALLECLREIVHAGWKSDSGFWIGYLDVLEQLLNRTYPNSGLKVDPHISSKIHVWKKTYGCINDMMGCSGFGWNETTDSIDARSEVFENR</sequence>
<dbReference type="PANTHER" id="PTHR46250:SF15">
    <property type="entry name" value="OS01G0523800 PROTEIN"/>
    <property type="match status" value="1"/>
</dbReference>
<reference evidence="2" key="2">
    <citation type="journal article" date="2024" name="Plant">
        <title>Genomic evolution and insights into agronomic trait innovations of Sesamum species.</title>
        <authorList>
            <person name="Miao H."/>
            <person name="Wang L."/>
            <person name="Qu L."/>
            <person name="Liu H."/>
            <person name="Sun Y."/>
            <person name="Le M."/>
            <person name="Wang Q."/>
            <person name="Wei S."/>
            <person name="Zheng Y."/>
            <person name="Lin W."/>
            <person name="Duan Y."/>
            <person name="Cao H."/>
            <person name="Xiong S."/>
            <person name="Wang X."/>
            <person name="Wei L."/>
            <person name="Li C."/>
            <person name="Ma Q."/>
            <person name="Ju M."/>
            <person name="Zhao R."/>
            <person name="Li G."/>
            <person name="Mu C."/>
            <person name="Tian Q."/>
            <person name="Mei H."/>
            <person name="Zhang T."/>
            <person name="Gao T."/>
            <person name="Zhang H."/>
        </authorList>
    </citation>
    <scope>NUCLEOTIDE SEQUENCE</scope>
    <source>
        <strain evidence="2">KEN1</strain>
    </source>
</reference>
<feature type="domain" description="Myb/SANT-like" evidence="1">
    <location>
        <begin position="25"/>
        <end position="118"/>
    </location>
</feature>
<protein>
    <recommendedName>
        <fullName evidence="1">Myb/SANT-like domain-containing protein</fullName>
    </recommendedName>
</protein>
<proteinExistence type="predicted"/>
<evidence type="ECO:0000313" key="2">
    <source>
        <dbReference type="EMBL" id="KAL0456061.1"/>
    </source>
</evidence>
<gene>
    <name evidence="2" type="ORF">Slati_0945300</name>
</gene>
<dbReference type="InterPro" id="IPR024752">
    <property type="entry name" value="Myb/SANT-like_dom"/>
</dbReference>
<dbReference type="Pfam" id="PF12776">
    <property type="entry name" value="Myb_DNA-bind_3"/>
    <property type="match status" value="1"/>
</dbReference>
<reference evidence="2" key="1">
    <citation type="submission" date="2020-06" db="EMBL/GenBank/DDBJ databases">
        <authorList>
            <person name="Li T."/>
            <person name="Hu X."/>
            <person name="Zhang T."/>
            <person name="Song X."/>
            <person name="Zhang H."/>
            <person name="Dai N."/>
            <person name="Sheng W."/>
            <person name="Hou X."/>
            <person name="Wei L."/>
        </authorList>
    </citation>
    <scope>NUCLEOTIDE SEQUENCE</scope>
    <source>
        <strain evidence="2">KEN1</strain>
        <tissue evidence="2">Leaf</tissue>
    </source>
</reference>
<accession>A0AAW2XTJ9</accession>
<dbReference type="EMBL" id="JACGWN010000003">
    <property type="protein sequence ID" value="KAL0456061.1"/>
    <property type="molecule type" value="Genomic_DNA"/>
</dbReference>
<dbReference type="PANTHER" id="PTHR46250">
    <property type="entry name" value="MYB/SANT-LIKE DNA-BINDING DOMAIN PROTEIN-RELATED"/>
    <property type="match status" value="1"/>
</dbReference>
<evidence type="ECO:0000259" key="1">
    <source>
        <dbReference type="Pfam" id="PF12776"/>
    </source>
</evidence>